<comment type="caution">
    <text evidence="2">The sequence shown here is derived from an EMBL/GenBank/DDBJ whole genome shotgun (WGS) entry which is preliminary data.</text>
</comment>
<keyword evidence="3" id="KW-1185">Reference proteome</keyword>
<evidence type="ECO:0000256" key="1">
    <source>
        <dbReference type="SAM" id="MobiDB-lite"/>
    </source>
</evidence>
<feature type="region of interest" description="Disordered" evidence="1">
    <location>
        <begin position="1"/>
        <end position="44"/>
    </location>
</feature>
<evidence type="ECO:0000313" key="2">
    <source>
        <dbReference type="EMBL" id="MFC4870984.1"/>
    </source>
</evidence>
<dbReference type="Proteomes" id="UP001595818">
    <property type="component" value="Unassembled WGS sequence"/>
</dbReference>
<feature type="compositionally biased region" description="Basic and acidic residues" evidence="1">
    <location>
        <begin position="9"/>
        <end position="30"/>
    </location>
</feature>
<dbReference type="RefSeq" id="WP_377062241.1">
    <property type="nucleotide sequence ID" value="NZ_JBHSJJ010000002.1"/>
</dbReference>
<organism evidence="2 3">
    <name type="scientific">Negadavirga shengliensis</name>
    <dbReference type="NCBI Taxonomy" id="1389218"/>
    <lineage>
        <taxon>Bacteria</taxon>
        <taxon>Pseudomonadati</taxon>
        <taxon>Bacteroidota</taxon>
        <taxon>Cytophagia</taxon>
        <taxon>Cytophagales</taxon>
        <taxon>Cyclobacteriaceae</taxon>
        <taxon>Negadavirga</taxon>
    </lineage>
</organism>
<dbReference type="EMBL" id="JBHSJJ010000002">
    <property type="protein sequence ID" value="MFC4870984.1"/>
    <property type="molecule type" value="Genomic_DNA"/>
</dbReference>
<evidence type="ECO:0000313" key="3">
    <source>
        <dbReference type="Proteomes" id="UP001595818"/>
    </source>
</evidence>
<proteinExistence type="predicted"/>
<name>A0ABV9SXP9_9BACT</name>
<gene>
    <name evidence="2" type="ORF">ACFPFU_04745</name>
</gene>
<sequence>MKTSELDSQETKNRGKAENNNDDIHTKETCETGPKVEGTDETGKVVEEVTKMMGTE</sequence>
<reference evidence="3" key="1">
    <citation type="journal article" date="2019" name="Int. J. Syst. Evol. Microbiol.">
        <title>The Global Catalogue of Microorganisms (GCM) 10K type strain sequencing project: providing services to taxonomists for standard genome sequencing and annotation.</title>
        <authorList>
            <consortium name="The Broad Institute Genomics Platform"/>
            <consortium name="The Broad Institute Genome Sequencing Center for Infectious Disease"/>
            <person name="Wu L."/>
            <person name="Ma J."/>
        </authorList>
    </citation>
    <scope>NUCLEOTIDE SEQUENCE [LARGE SCALE GENOMIC DNA]</scope>
    <source>
        <strain evidence="3">CGMCC 4.7466</strain>
    </source>
</reference>
<protein>
    <submittedName>
        <fullName evidence="2">Uncharacterized protein</fullName>
    </submittedName>
</protein>
<accession>A0ABV9SXP9</accession>